<feature type="domain" description="Helicase C-terminal" evidence="11">
    <location>
        <begin position="453"/>
        <end position="621"/>
    </location>
</feature>
<name>A0A1H2HYS3_9BACT</name>
<sequence>MQENIIVNLFDIDKKYLSHPDYPIQEHLSNIAASFGEDTHKEAAFFHDIGKLTEEFQKYIKNPDHGRRTTHALESALIYLANKNYSITSESFAIFYAIMKHHGDLEDTNAFLYDKLSFIDDLLEKYPDIEKKLEKICDRSGLLLDSDLDEICSLFDQEDFIQEHDLALFHNYFLIKDIFSKLIFSDKYEAIFKESYSETKSYQWKIYIANLVELVESKDNKMAFVRNQAREEIIDTYSRNKDKSIYIIEAPTGIGKTFSALHLALKICHDKNKKRIINALPMTSIIDQTHEEYSCILEKSGLLKFHHLTHSKNYISHDNEERNEKESSSSQQNDFIAMSWSSDMVIVTTFNQLLNIFYSNKNRDLVKFWTIRDSVIILDEIQAIPRILIQDLAKTITYLSKKFNIDFILMSATIPAIKQLIPQSMIAELLDNRYFQMDFNNRYSIQINTQINDIESLLAATKANYKNNRSLLCVVNSKKLSLDLYSELKKNFQKDNPSSELFFLNTNFIPKHRAEIIGTVKKRLQSHKKTLLVSTQVVEAGVDLDFDFGIREFAPLYCMIQAAGRINRENRDGLNKSAKLLVTDKIGYCPYHSKDLLKEEILELFSSEINENRILPLLKKYFQIALDRTPKEPLLHQNMELLEFETVYNTYLNHFMRAIPNLSSVFIEIEKDLYQSFFLKIDRLYERMKLSGNSLEEKMEFKSRLKGIFKELSQYVINVSMDETAGLQDFHKIVQIKVCPYEFVRNETKYSIVKGWSGEKTLTINF</sequence>
<keyword evidence="4" id="KW-0479">Metal-binding</keyword>
<dbReference type="CDD" id="cd09641">
    <property type="entry name" value="Cas3''_I"/>
    <property type="match status" value="1"/>
</dbReference>
<dbReference type="SMART" id="SM00487">
    <property type="entry name" value="DEXDc"/>
    <property type="match status" value="1"/>
</dbReference>
<dbReference type="Pfam" id="PF22590">
    <property type="entry name" value="Cas3-like_C_2"/>
    <property type="match status" value="1"/>
</dbReference>
<keyword evidence="9" id="KW-0051">Antiviral defense</keyword>
<dbReference type="InterPro" id="IPR038257">
    <property type="entry name" value="CRISPR-assoc_Cas3_HD_sf"/>
</dbReference>
<dbReference type="SUPFAM" id="SSF52540">
    <property type="entry name" value="P-loop containing nucleoside triphosphate hydrolases"/>
    <property type="match status" value="1"/>
</dbReference>
<dbReference type="GO" id="GO:0004386">
    <property type="term" value="F:helicase activity"/>
    <property type="evidence" value="ECO:0007669"/>
    <property type="project" value="UniProtKB-KW"/>
</dbReference>
<dbReference type="GO" id="GO:0046872">
    <property type="term" value="F:metal ion binding"/>
    <property type="evidence" value="ECO:0007669"/>
    <property type="project" value="UniProtKB-KW"/>
</dbReference>
<evidence type="ECO:0000256" key="3">
    <source>
        <dbReference type="ARBA" id="ARBA00022722"/>
    </source>
</evidence>
<dbReference type="Gene3D" id="3.40.50.300">
    <property type="entry name" value="P-loop containing nucleotide triphosphate hydrolases"/>
    <property type="match status" value="2"/>
</dbReference>
<dbReference type="GO" id="GO:0016787">
    <property type="term" value="F:hydrolase activity"/>
    <property type="evidence" value="ECO:0007669"/>
    <property type="project" value="UniProtKB-KW"/>
</dbReference>
<dbReference type="PROSITE" id="PS51194">
    <property type="entry name" value="HELICASE_CTER"/>
    <property type="match status" value="1"/>
</dbReference>
<evidence type="ECO:0000256" key="1">
    <source>
        <dbReference type="ARBA" id="ARBA00006847"/>
    </source>
</evidence>
<evidence type="ECO:0000256" key="9">
    <source>
        <dbReference type="ARBA" id="ARBA00023118"/>
    </source>
</evidence>
<dbReference type="InterPro" id="IPR001650">
    <property type="entry name" value="Helicase_C-like"/>
</dbReference>
<dbReference type="Gene3D" id="1.10.3210.30">
    <property type="match status" value="1"/>
</dbReference>
<dbReference type="CDD" id="cd17930">
    <property type="entry name" value="DEXHc_cas3"/>
    <property type="match status" value="1"/>
</dbReference>
<evidence type="ECO:0000259" key="11">
    <source>
        <dbReference type="PROSITE" id="PS51194"/>
    </source>
</evidence>
<organism evidence="13 14">
    <name type="scientific">Desulfobacula phenolica</name>
    <dbReference type="NCBI Taxonomy" id="90732"/>
    <lineage>
        <taxon>Bacteria</taxon>
        <taxon>Pseudomonadati</taxon>
        <taxon>Thermodesulfobacteriota</taxon>
        <taxon>Desulfobacteria</taxon>
        <taxon>Desulfobacterales</taxon>
        <taxon>Desulfobacteraceae</taxon>
        <taxon>Desulfobacula</taxon>
    </lineage>
</organism>
<dbReference type="EMBL" id="FNLL01000007">
    <property type="protein sequence ID" value="SDU36876.1"/>
    <property type="molecule type" value="Genomic_DNA"/>
</dbReference>
<dbReference type="PROSITE" id="PS51192">
    <property type="entry name" value="HELICASE_ATP_BIND_1"/>
    <property type="match status" value="1"/>
</dbReference>
<evidence type="ECO:0000256" key="6">
    <source>
        <dbReference type="ARBA" id="ARBA00022801"/>
    </source>
</evidence>
<evidence type="ECO:0000256" key="7">
    <source>
        <dbReference type="ARBA" id="ARBA00022806"/>
    </source>
</evidence>
<accession>A0A1H2HYS3</accession>
<keyword evidence="6" id="KW-0378">Hydrolase</keyword>
<dbReference type="Pfam" id="PF00270">
    <property type="entry name" value="DEAD"/>
    <property type="match status" value="1"/>
</dbReference>
<evidence type="ECO:0000256" key="4">
    <source>
        <dbReference type="ARBA" id="ARBA00022723"/>
    </source>
</evidence>
<dbReference type="InterPro" id="IPR006483">
    <property type="entry name" value="CRISPR-assoc_Cas3_HD"/>
</dbReference>
<dbReference type="NCBIfam" id="TIGR01596">
    <property type="entry name" value="cas3_HD"/>
    <property type="match status" value="1"/>
</dbReference>
<feature type="domain" description="HD Cas3-type" evidence="12">
    <location>
        <begin position="17"/>
        <end position="188"/>
    </location>
</feature>
<keyword evidence="8" id="KW-0067">ATP-binding</keyword>
<proteinExistence type="inferred from homology"/>
<evidence type="ECO:0000313" key="13">
    <source>
        <dbReference type="EMBL" id="SDU36876.1"/>
    </source>
</evidence>
<feature type="domain" description="Helicase ATP-binding" evidence="10">
    <location>
        <begin position="237"/>
        <end position="432"/>
    </location>
</feature>
<dbReference type="GO" id="GO:0003676">
    <property type="term" value="F:nucleic acid binding"/>
    <property type="evidence" value="ECO:0007669"/>
    <property type="project" value="InterPro"/>
</dbReference>
<dbReference type="InterPro" id="IPR027417">
    <property type="entry name" value="P-loop_NTPase"/>
</dbReference>
<reference evidence="14" key="1">
    <citation type="submission" date="2016-10" db="EMBL/GenBank/DDBJ databases">
        <authorList>
            <person name="Varghese N."/>
            <person name="Submissions S."/>
        </authorList>
    </citation>
    <scope>NUCLEOTIDE SEQUENCE [LARGE SCALE GENOMIC DNA]</scope>
    <source>
        <strain evidence="14">DSM 3384</strain>
    </source>
</reference>
<protein>
    <submittedName>
        <fullName evidence="13">CRISPR-associated endonuclease/helicase Cas3</fullName>
    </submittedName>
</protein>
<dbReference type="PROSITE" id="PS51643">
    <property type="entry name" value="HD_CAS3"/>
    <property type="match status" value="1"/>
</dbReference>
<dbReference type="Proteomes" id="UP000199608">
    <property type="component" value="Unassembled WGS sequence"/>
</dbReference>
<dbReference type="NCBIfam" id="TIGR01587">
    <property type="entry name" value="cas3_core"/>
    <property type="match status" value="1"/>
</dbReference>
<dbReference type="InterPro" id="IPR006474">
    <property type="entry name" value="Helicase_Cas3_CRISPR-ass_core"/>
</dbReference>
<keyword evidence="3" id="KW-0540">Nuclease</keyword>
<evidence type="ECO:0000256" key="5">
    <source>
        <dbReference type="ARBA" id="ARBA00022741"/>
    </source>
</evidence>
<comment type="similarity">
    <text evidence="1">In the N-terminal section; belongs to the CRISPR-associated nuclease Cas3-HD family.</text>
</comment>
<dbReference type="GO" id="GO:0004519">
    <property type="term" value="F:endonuclease activity"/>
    <property type="evidence" value="ECO:0007669"/>
    <property type="project" value="UniProtKB-KW"/>
</dbReference>
<evidence type="ECO:0000313" key="14">
    <source>
        <dbReference type="Proteomes" id="UP000199608"/>
    </source>
</evidence>
<dbReference type="InterPro" id="IPR054712">
    <property type="entry name" value="Cas3-like_dom"/>
</dbReference>
<dbReference type="InterPro" id="IPR014001">
    <property type="entry name" value="Helicase_ATP-bd"/>
</dbReference>
<keyword evidence="13" id="KW-0255">Endonuclease</keyword>
<keyword evidence="7 13" id="KW-0347">Helicase</keyword>
<dbReference type="GO" id="GO:0005524">
    <property type="term" value="F:ATP binding"/>
    <property type="evidence" value="ECO:0007669"/>
    <property type="project" value="UniProtKB-KW"/>
</dbReference>
<keyword evidence="14" id="KW-1185">Reference proteome</keyword>
<evidence type="ECO:0000259" key="10">
    <source>
        <dbReference type="PROSITE" id="PS51192"/>
    </source>
</evidence>
<evidence type="ECO:0000259" key="12">
    <source>
        <dbReference type="PROSITE" id="PS51643"/>
    </source>
</evidence>
<evidence type="ECO:0000256" key="8">
    <source>
        <dbReference type="ARBA" id="ARBA00022840"/>
    </source>
</evidence>
<keyword evidence="5" id="KW-0547">Nucleotide-binding</keyword>
<comment type="similarity">
    <text evidence="2">In the central section; belongs to the CRISPR-associated helicase Cas3 family.</text>
</comment>
<dbReference type="GO" id="GO:0051607">
    <property type="term" value="P:defense response to virus"/>
    <property type="evidence" value="ECO:0007669"/>
    <property type="project" value="UniProtKB-KW"/>
</dbReference>
<dbReference type="InterPro" id="IPR011545">
    <property type="entry name" value="DEAD/DEAH_box_helicase_dom"/>
</dbReference>
<gene>
    <name evidence="13" type="ORF">SAMN04487931_107120</name>
</gene>
<dbReference type="AlphaFoldDB" id="A0A1H2HYS3"/>
<dbReference type="RefSeq" id="WP_245743123.1">
    <property type="nucleotide sequence ID" value="NZ_FNLL01000007.1"/>
</dbReference>
<evidence type="ECO:0000256" key="2">
    <source>
        <dbReference type="ARBA" id="ARBA00009046"/>
    </source>
</evidence>